<comment type="caution">
    <text evidence="1">The sequence shown here is derived from an EMBL/GenBank/DDBJ whole genome shotgun (WGS) entry which is preliminary data.</text>
</comment>
<proteinExistence type="predicted"/>
<name>A0ACB5RBS1_9CLOT</name>
<sequence>MERQVIINFPRRLENRKNDIIFLSNLWHSLKNRRKTLIVFDLSNTQNIFPNMCAPLGMIIEKIKSKGNEIAFFNVQERINKMLISNNFMYHICRNVRKEPEDLLSYRRFSVKQKDVFEKDLLGKLNLFTNNNKVYCEEKEVTRVLSEMFVNVKMHTKSKDVSVCGYYDEEKKELCLSISNHGITISKNIEEKNRYIFGKEIEAICWAVKRSSSTRSNCESGGLGFYTTRRFIQSNKGALWIVSGRGYWFENNSKVESYEMKSSFPGTLITIKIPLDYNVFNYYKLKIETISIDDIIGEGLWNL</sequence>
<evidence type="ECO:0000313" key="1">
    <source>
        <dbReference type="EMBL" id="GKX66689.1"/>
    </source>
</evidence>
<organism evidence="1 2">
    <name type="scientific">Inconstantimicrobium mannanitabidum</name>
    <dbReference type="NCBI Taxonomy" id="1604901"/>
    <lineage>
        <taxon>Bacteria</taxon>
        <taxon>Bacillati</taxon>
        <taxon>Bacillota</taxon>
        <taxon>Clostridia</taxon>
        <taxon>Eubacteriales</taxon>
        <taxon>Clostridiaceae</taxon>
        <taxon>Inconstantimicrobium</taxon>
    </lineage>
</organism>
<protein>
    <submittedName>
        <fullName evidence="1">Uncharacterized protein</fullName>
    </submittedName>
</protein>
<keyword evidence="2" id="KW-1185">Reference proteome</keyword>
<dbReference type="Proteomes" id="UP001058074">
    <property type="component" value="Unassembled WGS sequence"/>
</dbReference>
<gene>
    <name evidence="1" type="ORF">rsdtw13_19470</name>
</gene>
<evidence type="ECO:0000313" key="2">
    <source>
        <dbReference type="Proteomes" id="UP001058074"/>
    </source>
</evidence>
<dbReference type="EMBL" id="BROD01000001">
    <property type="protein sequence ID" value="GKX66689.1"/>
    <property type="molecule type" value="Genomic_DNA"/>
</dbReference>
<accession>A0ACB5RBS1</accession>
<reference evidence="1" key="1">
    <citation type="journal article" date="2025" name="Int. J. Syst. Evol. Microbiol.">
        <title>Inconstantimicrobium mannanitabidum sp. nov., a novel member of the family Clostridiaceae isolated from anoxic soil under the treatment of reductive soil disinfestation.</title>
        <authorList>
            <person name="Ueki A."/>
            <person name="Tonouchi A."/>
            <person name="Honma S."/>
            <person name="Kaku N."/>
            <person name="Ueki K."/>
        </authorList>
    </citation>
    <scope>NUCLEOTIDE SEQUENCE</scope>
    <source>
        <strain evidence="1">TW13</strain>
    </source>
</reference>